<dbReference type="InterPro" id="IPR027414">
    <property type="entry name" value="GH95_N_dom"/>
</dbReference>
<dbReference type="Gene3D" id="1.50.10.10">
    <property type="match status" value="1"/>
</dbReference>
<dbReference type="InterPro" id="IPR016518">
    <property type="entry name" value="Alpha-L-fucosidase"/>
</dbReference>
<feature type="domain" description="Glycosyl hydrolase family 95 catalytic" evidence="2">
    <location>
        <begin position="276"/>
        <end position="696"/>
    </location>
</feature>
<dbReference type="PANTHER" id="PTHR31084">
    <property type="entry name" value="ALPHA-L-FUCOSIDASE 2"/>
    <property type="match status" value="1"/>
</dbReference>
<dbReference type="PIRSF" id="PIRSF007663">
    <property type="entry name" value="UCP007663"/>
    <property type="match status" value="1"/>
</dbReference>
<dbReference type="InterPro" id="IPR054363">
    <property type="entry name" value="GH95_cat"/>
</dbReference>
<protein>
    <recommendedName>
        <fullName evidence="5">Alpha-L-fucosidase</fullName>
    </recommendedName>
</protein>
<evidence type="ECO:0000313" key="3">
    <source>
        <dbReference type="EMBL" id="GIN55686.1"/>
    </source>
</evidence>
<sequence length="794" mass="90681">MNEGKDQYRLKLNYPASWWKNMWREALPSGNGKIGAAVYGGIKDETILINHEELWHLGKKDEVPDVRHTLAETRKWMSQGKYMTASWNLTNALKEKGYKTRLASRLPLGALKVTMPCEHAFKNYGRVLNMETGEVSVKWRDGQKIYERKLFVSRADDLIAYEITSNRASIRADVYLALHESEGGKLSDRVPLLVESAEGKVKAPYYYYATKNEDGTDLGAVLRVIPTNGQMKEGQGCLQLINTGKILILVKVFVKGERQKDWKRLTEELANIESNYHKLLTRHVELHRPLFQSAKIELTAHDNPRSNEELLLEAYSGEAPTTLIEKMWAYGRYLFISGTRPKGQPFGLYGLWFGDYRLMWGHHMANENIQMMYWHSNVGGLIEFTPALFDYYDRMMEDFRRNARHLYGCRGIFIPAGTTPGIGVPNQVVPVIMNWTGAAGWLAKHFYDYFLFSGDQVFLKEKALPFMREAALFYEDFLVLGDDGFYKIYPSVSPENTPENHMPKDGQPLAHPMPTTINATADFAIIKELLSHLIEGSRIVGGKALDKIDQWEAMLAKIPDYQVNEDGAIREWMHPDFADRYEHRHLSHIYPIFPGQEFTREDNPTLFTAFETAVKQRLIGAQTGWSLVHMSSIYARMGDGDKALECLNILAQSCLMNNFFTLHNDWRDMGICMNSQTAPVQLDANLGWINAVQEMLIYVSSSLVKLLPALPSKWKQGKVENLCFTTGKISFSWDVEAKQFLGKIVAQRETAIRIVLPEFCQYNFENLHANIRVIDSNCLDIKLSKAEVLILHSV</sequence>
<comment type="caution">
    <text evidence="3">The sequence shown here is derived from an EMBL/GenBank/DDBJ whole genome shotgun (WGS) entry which is preliminary data.</text>
</comment>
<dbReference type="SUPFAM" id="SSF48208">
    <property type="entry name" value="Six-hairpin glycosidases"/>
    <property type="match status" value="1"/>
</dbReference>
<keyword evidence="4" id="KW-1185">Reference proteome</keyword>
<evidence type="ECO:0000259" key="1">
    <source>
        <dbReference type="Pfam" id="PF14498"/>
    </source>
</evidence>
<dbReference type="Proteomes" id="UP000679950">
    <property type="component" value="Unassembled WGS sequence"/>
</dbReference>
<organism evidence="3 4">
    <name type="scientific">Lederbergia ruris</name>
    <dbReference type="NCBI Taxonomy" id="217495"/>
    <lineage>
        <taxon>Bacteria</taxon>
        <taxon>Bacillati</taxon>
        <taxon>Bacillota</taxon>
        <taxon>Bacilli</taxon>
        <taxon>Bacillales</taxon>
        <taxon>Bacillaceae</taxon>
        <taxon>Lederbergia</taxon>
    </lineage>
</organism>
<dbReference type="Pfam" id="PF14498">
    <property type="entry name" value="Glyco_hyd_65N_2"/>
    <property type="match status" value="1"/>
</dbReference>
<dbReference type="PANTHER" id="PTHR31084:SF3">
    <property type="entry name" value="ALPHA-FUCOSIDASE A"/>
    <property type="match status" value="1"/>
</dbReference>
<dbReference type="InterPro" id="IPR008928">
    <property type="entry name" value="6-hairpin_glycosidase_sf"/>
</dbReference>
<evidence type="ECO:0000313" key="4">
    <source>
        <dbReference type="Proteomes" id="UP000679950"/>
    </source>
</evidence>
<gene>
    <name evidence="3" type="ORF">J8TS2_00050</name>
</gene>
<dbReference type="InterPro" id="IPR012341">
    <property type="entry name" value="6hp_glycosidase-like_sf"/>
</dbReference>
<reference evidence="3 4" key="1">
    <citation type="submission" date="2021-03" db="EMBL/GenBank/DDBJ databases">
        <title>Antimicrobial resistance genes in bacteria isolated from Japanese honey, and their potential for conferring macrolide and lincosamide resistance in the American foulbrood pathogen Paenibacillus larvae.</title>
        <authorList>
            <person name="Okamoto M."/>
            <person name="Kumagai M."/>
            <person name="Kanamori H."/>
            <person name="Takamatsu D."/>
        </authorList>
    </citation>
    <scope>NUCLEOTIDE SEQUENCE [LARGE SCALE GENOMIC DNA]</scope>
    <source>
        <strain evidence="3 4">J8TS2</strain>
    </source>
</reference>
<feature type="domain" description="Glycosyl hydrolase family 95 N-terminal" evidence="1">
    <location>
        <begin position="11"/>
        <end position="250"/>
    </location>
</feature>
<evidence type="ECO:0000259" key="2">
    <source>
        <dbReference type="Pfam" id="PF22124"/>
    </source>
</evidence>
<dbReference type="EMBL" id="BORB01000001">
    <property type="protein sequence ID" value="GIN55686.1"/>
    <property type="molecule type" value="Genomic_DNA"/>
</dbReference>
<dbReference type="RefSeq" id="WP_212964788.1">
    <property type="nucleotide sequence ID" value="NZ_BORB01000001.1"/>
</dbReference>
<proteinExistence type="predicted"/>
<evidence type="ECO:0008006" key="5">
    <source>
        <dbReference type="Google" id="ProtNLM"/>
    </source>
</evidence>
<dbReference type="Pfam" id="PF22124">
    <property type="entry name" value="Glyco_hydro_95_cat"/>
    <property type="match status" value="1"/>
</dbReference>
<accession>A0ABQ4KCG8</accession>
<name>A0ABQ4KCG8_9BACI</name>